<dbReference type="Proteomes" id="UP000036426">
    <property type="component" value="Unassembled WGS sequence"/>
</dbReference>
<feature type="chain" id="PRO_5005252030" description="Cytochrome c domain-containing protein" evidence="7">
    <location>
        <begin position="24"/>
        <end position="115"/>
    </location>
</feature>
<dbReference type="GO" id="GO:0046872">
    <property type="term" value="F:metal ion binding"/>
    <property type="evidence" value="ECO:0007669"/>
    <property type="project" value="UniProtKB-KW"/>
</dbReference>
<dbReference type="Gene3D" id="1.10.760.10">
    <property type="entry name" value="Cytochrome c-like domain"/>
    <property type="match status" value="1"/>
</dbReference>
<dbReference type="PROSITE" id="PS51007">
    <property type="entry name" value="CYTC"/>
    <property type="match status" value="1"/>
</dbReference>
<evidence type="ECO:0000313" key="10">
    <source>
        <dbReference type="Proteomes" id="UP000036426"/>
    </source>
</evidence>
<organism evidence="9 10">
    <name type="scientific">Photobacterium aphoticum</name>
    <dbReference type="NCBI Taxonomy" id="754436"/>
    <lineage>
        <taxon>Bacteria</taxon>
        <taxon>Pseudomonadati</taxon>
        <taxon>Pseudomonadota</taxon>
        <taxon>Gammaproteobacteria</taxon>
        <taxon>Vibrionales</taxon>
        <taxon>Vibrionaceae</taxon>
        <taxon>Photobacterium</taxon>
    </lineage>
</organism>
<dbReference type="InterPro" id="IPR050597">
    <property type="entry name" value="Cytochrome_c_Oxidase_Subunit"/>
</dbReference>
<evidence type="ECO:0000256" key="6">
    <source>
        <dbReference type="PROSITE-ProRule" id="PRU00433"/>
    </source>
</evidence>
<keyword evidence="3 6" id="KW-0479">Metal-binding</keyword>
<evidence type="ECO:0000313" key="9">
    <source>
        <dbReference type="EMBL" id="KLV02285.1"/>
    </source>
</evidence>
<keyword evidence="2 6" id="KW-0349">Heme</keyword>
<keyword evidence="7" id="KW-0732">Signal</keyword>
<feature type="domain" description="Cytochrome c" evidence="8">
    <location>
        <begin position="26"/>
        <end position="113"/>
    </location>
</feature>
<evidence type="ECO:0000256" key="2">
    <source>
        <dbReference type="ARBA" id="ARBA00022617"/>
    </source>
</evidence>
<proteinExistence type="predicted"/>
<keyword evidence="4" id="KW-0249">Electron transport</keyword>
<gene>
    <name evidence="9" type="ORF">ABT58_03800</name>
</gene>
<protein>
    <recommendedName>
        <fullName evidence="8">Cytochrome c domain-containing protein</fullName>
    </recommendedName>
</protein>
<dbReference type="EMBL" id="LDOV01000009">
    <property type="protein sequence ID" value="KLV02285.1"/>
    <property type="molecule type" value="Genomic_DNA"/>
</dbReference>
<feature type="signal peptide" evidence="7">
    <location>
        <begin position="1"/>
        <end position="23"/>
    </location>
</feature>
<name>A0A0J1GRE1_9GAMM</name>
<evidence type="ECO:0000256" key="5">
    <source>
        <dbReference type="ARBA" id="ARBA00023004"/>
    </source>
</evidence>
<dbReference type="InterPro" id="IPR009056">
    <property type="entry name" value="Cyt_c-like_dom"/>
</dbReference>
<dbReference type="Pfam" id="PF00034">
    <property type="entry name" value="Cytochrom_C"/>
    <property type="match status" value="1"/>
</dbReference>
<evidence type="ECO:0000256" key="1">
    <source>
        <dbReference type="ARBA" id="ARBA00022448"/>
    </source>
</evidence>
<evidence type="ECO:0000256" key="7">
    <source>
        <dbReference type="SAM" id="SignalP"/>
    </source>
</evidence>
<sequence>MRYKHISVAISLWLLGGLSVASASVSASETGEQLYKNPGRGGCIQCHGEAGNGPVIPMYPKIGGQSEIYLYNQMIDYKAKRRKNGLYVPMEVAMQPFSDEEIRAMAQYLAQQKAF</sequence>
<dbReference type="PANTHER" id="PTHR33751:SF9">
    <property type="entry name" value="CYTOCHROME C4"/>
    <property type="match status" value="1"/>
</dbReference>
<reference evidence="9 10" key="1">
    <citation type="submission" date="2015-05" db="EMBL/GenBank/DDBJ databases">
        <title>Photobacterium galathea sp. nov.</title>
        <authorList>
            <person name="Machado H."/>
            <person name="Gram L."/>
        </authorList>
    </citation>
    <scope>NUCLEOTIDE SEQUENCE [LARGE SCALE GENOMIC DNA]</scope>
    <source>
        <strain evidence="9 10">DSM 25995</strain>
    </source>
</reference>
<comment type="caution">
    <text evidence="9">The sequence shown here is derived from an EMBL/GenBank/DDBJ whole genome shotgun (WGS) entry which is preliminary data.</text>
</comment>
<dbReference type="PANTHER" id="PTHR33751">
    <property type="entry name" value="CBB3-TYPE CYTOCHROME C OXIDASE SUBUNIT FIXP"/>
    <property type="match status" value="1"/>
</dbReference>
<dbReference type="OrthoDB" id="9796421at2"/>
<dbReference type="PATRIC" id="fig|754436.4.peg.806"/>
<keyword evidence="5 6" id="KW-0408">Iron</keyword>
<keyword evidence="10" id="KW-1185">Reference proteome</keyword>
<accession>A0A0J1GRE1</accession>
<dbReference type="InterPro" id="IPR036909">
    <property type="entry name" value="Cyt_c-like_dom_sf"/>
</dbReference>
<dbReference type="SUPFAM" id="SSF46626">
    <property type="entry name" value="Cytochrome c"/>
    <property type="match status" value="1"/>
</dbReference>
<evidence type="ECO:0000256" key="4">
    <source>
        <dbReference type="ARBA" id="ARBA00022982"/>
    </source>
</evidence>
<keyword evidence="1" id="KW-0813">Transport</keyword>
<dbReference type="GO" id="GO:0009055">
    <property type="term" value="F:electron transfer activity"/>
    <property type="evidence" value="ECO:0007669"/>
    <property type="project" value="InterPro"/>
</dbReference>
<evidence type="ECO:0000256" key="3">
    <source>
        <dbReference type="ARBA" id="ARBA00022723"/>
    </source>
</evidence>
<dbReference type="AlphaFoldDB" id="A0A0J1GRE1"/>
<dbReference type="GO" id="GO:0020037">
    <property type="term" value="F:heme binding"/>
    <property type="evidence" value="ECO:0007669"/>
    <property type="project" value="InterPro"/>
</dbReference>
<evidence type="ECO:0000259" key="8">
    <source>
        <dbReference type="PROSITE" id="PS51007"/>
    </source>
</evidence>